<name>A0AAD7FQT3_9AGAR</name>
<feature type="region of interest" description="Disordered" evidence="1">
    <location>
        <begin position="1"/>
        <end position="23"/>
    </location>
</feature>
<feature type="compositionally biased region" description="Low complexity" evidence="1">
    <location>
        <begin position="129"/>
        <end position="140"/>
    </location>
</feature>
<keyword evidence="3" id="KW-1185">Reference proteome</keyword>
<sequence length="234" mass="25503">MPKEPSKSRSTSKPNKQGEKDEKVFSKAQAAFFTYLSEANTDHGEASKVLLKFQLSAEVESRFKALVEAHGCRMSTRTISRQEQEAIDSRRRRSCSQFTTVYVTPGAQQAYRKAFAPVPQAEEGPLTEGAASTGAGTASTPEEAVVSAQNRALEPHDAALTSAESEAASMVNVEHGTAFLLPQMKVVDNQPELLVITCEVADTLADSLNRIADTLRSLRPAQYRDFNPHDSAEE</sequence>
<comment type="caution">
    <text evidence="2">The sequence shown here is derived from an EMBL/GenBank/DDBJ whole genome shotgun (WGS) entry which is preliminary data.</text>
</comment>
<protein>
    <submittedName>
        <fullName evidence="2">Uncharacterized protein</fullName>
    </submittedName>
</protein>
<proteinExistence type="predicted"/>
<dbReference type="AlphaFoldDB" id="A0AAD7FQT3"/>
<evidence type="ECO:0000313" key="2">
    <source>
        <dbReference type="EMBL" id="KAJ7638279.1"/>
    </source>
</evidence>
<reference evidence="2" key="1">
    <citation type="submission" date="2023-03" db="EMBL/GenBank/DDBJ databases">
        <title>Massive genome expansion in bonnet fungi (Mycena s.s.) driven by repeated elements and novel gene families across ecological guilds.</title>
        <authorList>
            <consortium name="Lawrence Berkeley National Laboratory"/>
            <person name="Harder C.B."/>
            <person name="Miyauchi S."/>
            <person name="Viragh M."/>
            <person name="Kuo A."/>
            <person name="Thoen E."/>
            <person name="Andreopoulos B."/>
            <person name="Lu D."/>
            <person name="Skrede I."/>
            <person name="Drula E."/>
            <person name="Henrissat B."/>
            <person name="Morin E."/>
            <person name="Kohler A."/>
            <person name="Barry K."/>
            <person name="LaButti K."/>
            <person name="Morin E."/>
            <person name="Salamov A."/>
            <person name="Lipzen A."/>
            <person name="Mereny Z."/>
            <person name="Hegedus B."/>
            <person name="Baldrian P."/>
            <person name="Stursova M."/>
            <person name="Weitz H."/>
            <person name="Taylor A."/>
            <person name="Grigoriev I.V."/>
            <person name="Nagy L.G."/>
            <person name="Martin F."/>
            <person name="Kauserud H."/>
        </authorList>
    </citation>
    <scope>NUCLEOTIDE SEQUENCE</scope>
    <source>
        <strain evidence="2">9284</strain>
    </source>
</reference>
<evidence type="ECO:0000313" key="3">
    <source>
        <dbReference type="Proteomes" id="UP001221142"/>
    </source>
</evidence>
<organism evidence="2 3">
    <name type="scientific">Roridomyces roridus</name>
    <dbReference type="NCBI Taxonomy" id="1738132"/>
    <lineage>
        <taxon>Eukaryota</taxon>
        <taxon>Fungi</taxon>
        <taxon>Dikarya</taxon>
        <taxon>Basidiomycota</taxon>
        <taxon>Agaricomycotina</taxon>
        <taxon>Agaricomycetes</taxon>
        <taxon>Agaricomycetidae</taxon>
        <taxon>Agaricales</taxon>
        <taxon>Marasmiineae</taxon>
        <taxon>Mycenaceae</taxon>
        <taxon>Roridomyces</taxon>
    </lineage>
</organism>
<gene>
    <name evidence="2" type="ORF">FB45DRAFT_863409</name>
</gene>
<dbReference type="Proteomes" id="UP001221142">
    <property type="component" value="Unassembled WGS sequence"/>
</dbReference>
<accession>A0AAD7FQT3</accession>
<dbReference type="EMBL" id="JARKIF010000005">
    <property type="protein sequence ID" value="KAJ7638279.1"/>
    <property type="molecule type" value="Genomic_DNA"/>
</dbReference>
<evidence type="ECO:0000256" key="1">
    <source>
        <dbReference type="SAM" id="MobiDB-lite"/>
    </source>
</evidence>
<feature type="region of interest" description="Disordered" evidence="1">
    <location>
        <begin position="119"/>
        <end position="149"/>
    </location>
</feature>